<evidence type="ECO:0000256" key="3">
    <source>
        <dbReference type="ARBA" id="ARBA00022519"/>
    </source>
</evidence>
<dbReference type="RefSeq" id="WP_238375789.1">
    <property type="nucleotide sequence ID" value="NZ_FOFO01000002.1"/>
</dbReference>
<dbReference type="Gene3D" id="3.10.20.310">
    <property type="entry name" value="membrane protein fhac"/>
    <property type="match status" value="1"/>
</dbReference>
<organism evidence="11 12">
    <name type="scientific">Ectothiorhodospira magna</name>
    <dbReference type="NCBI Taxonomy" id="867345"/>
    <lineage>
        <taxon>Bacteria</taxon>
        <taxon>Pseudomonadati</taxon>
        <taxon>Pseudomonadota</taxon>
        <taxon>Gammaproteobacteria</taxon>
        <taxon>Chromatiales</taxon>
        <taxon>Ectothiorhodospiraceae</taxon>
        <taxon>Ectothiorhodospira</taxon>
    </lineage>
</organism>
<gene>
    <name evidence="9" type="primary">ftsQ</name>
    <name evidence="11" type="ORF">SAMN05421693_1023</name>
</gene>
<dbReference type="Pfam" id="PF08478">
    <property type="entry name" value="POTRA_1"/>
    <property type="match status" value="1"/>
</dbReference>
<reference evidence="11 12" key="1">
    <citation type="submission" date="2016-10" db="EMBL/GenBank/DDBJ databases">
        <authorList>
            <person name="de Groot N.N."/>
        </authorList>
    </citation>
    <scope>NUCLEOTIDE SEQUENCE [LARGE SCALE GENOMIC DNA]</scope>
    <source>
        <strain evidence="11 12">B7-7</strain>
    </source>
</reference>
<evidence type="ECO:0000313" key="11">
    <source>
        <dbReference type="EMBL" id="SEP60438.1"/>
    </source>
</evidence>
<keyword evidence="12" id="KW-1185">Reference proteome</keyword>
<evidence type="ECO:0000259" key="10">
    <source>
        <dbReference type="PROSITE" id="PS51779"/>
    </source>
</evidence>
<dbReference type="InterPro" id="IPR005548">
    <property type="entry name" value="Cell_div_FtsQ/DivIB_C"/>
</dbReference>
<proteinExistence type="inferred from homology"/>
<evidence type="ECO:0000256" key="1">
    <source>
        <dbReference type="ARBA" id="ARBA00004370"/>
    </source>
</evidence>
<dbReference type="Proteomes" id="UP000199496">
    <property type="component" value="Unassembled WGS sequence"/>
</dbReference>
<protein>
    <recommendedName>
        <fullName evidence="9">Cell division protein FtsQ</fullName>
    </recommendedName>
</protein>
<evidence type="ECO:0000256" key="2">
    <source>
        <dbReference type="ARBA" id="ARBA00022475"/>
    </source>
</evidence>
<evidence type="ECO:0000256" key="9">
    <source>
        <dbReference type="HAMAP-Rule" id="MF_00911"/>
    </source>
</evidence>
<dbReference type="STRING" id="867345.SAMN05421693_1023"/>
<evidence type="ECO:0000256" key="7">
    <source>
        <dbReference type="ARBA" id="ARBA00023136"/>
    </source>
</evidence>
<evidence type="ECO:0000313" key="12">
    <source>
        <dbReference type="Proteomes" id="UP000199496"/>
    </source>
</evidence>
<dbReference type="Gene3D" id="3.40.50.11690">
    <property type="entry name" value="Cell division protein FtsQ/DivIB"/>
    <property type="match status" value="1"/>
</dbReference>
<feature type="domain" description="POTRA" evidence="10">
    <location>
        <begin position="51"/>
        <end position="120"/>
    </location>
</feature>
<dbReference type="EMBL" id="FOFO01000002">
    <property type="protein sequence ID" value="SEP60438.1"/>
    <property type="molecule type" value="Genomic_DNA"/>
</dbReference>
<dbReference type="Pfam" id="PF03799">
    <property type="entry name" value="FtsQ_DivIB_C"/>
    <property type="match status" value="1"/>
</dbReference>
<evidence type="ECO:0000256" key="6">
    <source>
        <dbReference type="ARBA" id="ARBA00022989"/>
    </source>
</evidence>
<comment type="subunit">
    <text evidence="9">Part of a complex composed of FtsB, FtsL and FtsQ.</text>
</comment>
<dbReference type="GO" id="GO:0043093">
    <property type="term" value="P:FtsZ-dependent cytokinesis"/>
    <property type="evidence" value="ECO:0007669"/>
    <property type="project" value="UniProtKB-UniRule"/>
</dbReference>
<comment type="similarity">
    <text evidence="9">Belongs to the FtsQ/DivIB family. FtsQ subfamily.</text>
</comment>
<dbReference type="PROSITE" id="PS51779">
    <property type="entry name" value="POTRA"/>
    <property type="match status" value="1"/>
</dbReference>
<keyword evidence="5 9" id="KW-0812">Transmembrane</keyword>
<keyword evidence="4 9" id="KW-0132">Cell division</keyword>
<keyword evidence="8 9" id="KW-0131">Cell cycle</keyword>
<dbReference type="InterPro" id="IPR013685">
    <property type="entry name" value="POTRA_FtsQ_type"/>
</dbReference>
<accession>A0A1H8ZA08</accession>
<dbReference type="PANTHER" id="PTHR35851">
    <property type="entry name" value="CELL DIVISION PROTEIN FTSQ"/>
    <property type="match status" value="1"/>
</dbReference>
<dbReference type="PANTHER" id="PTHR35851:SF1">
    <property type="entry name" value="CELL DIVISION PROTEIN FTSQ"/>
    <property type="match status" value="1"/>
</dbReference>
<sequence>MARRKVQRRLPWWREPRLHRALRTLLLAAALIMLVVAGQGAVTYLMEPDTLPVRTVTLEGELRHLHPDTLSAVVTPHLQAGFLALDLRQMEASVQALPWVRGVWLRREWPDRIVIQIEEQVPVARWGNDALVNQYGELFHPALSEAPEGLPFLEGRQGRQRQLMERFLAVQARLADVGLEVSGLREDARRSWVIQLEDGGQVLMGRGMDTDRLDRLVRMYPRLEAHRDHPIKRIDMRYTNGIAVAWQSPERDGQ</sequence>
<dbReference type="InterPro" id="IPR045335">
    <property type="entry name" value="FtsQ_C_sf"/>
</dbReference>
<comment type="function">
    <text evidence="9">Essential cell division protein. May link together the upstream cell division proteins, which are predominantly cytoplasmic, with the downstream cell division proteins, which are predominantly periplasmic. May control correct divisome assembly.</text>
</comment>
<keyword evidence="6 9" id="KW-1133">Transmembrane helix</keyword>
<evidence type="ECO:0000256" key="8">
    <source>
        <dbReference type="ARBA" id="ARBA00023306"/>
    </source>
</evidence>
<dbReference type="AlphaFoldDB" id="A0A1H8ZA08"/>
<dbReference type="InterPro" id="IPR034746">
    <property type="entry name" value="POTRA"/>
</dbReference>
<name>A0A1H8ZA08_9GAMM</name>
<comment type="subcellular location">
    <subcellularLocation>
        <location evidence="9">Cell inner membrane</location>
        <topology evidence="9">Single-pass type II membrane protein</topology>
    </subcellularLocation>
    <subcellularLocation>
        <location evidence="1">Membrane</location>
    </subcellularLocation>
    <text evidence="9">Localizes to the division septum.</text>
</comment>
<keyword evidence="7 9" id="KW-0472">Membrane</keyword>
<evidence type="ECO:0000256" key="4">
    <source>
        <dbReference type="ARBA" id="ARBA00022618"/>
    </source>
</evidence>
<keyword evidence="3 9" id="KW-0997">Cell inner membrane</keyword>
<dbReference type="HAMAP" id="MF_00911">
    <property type="entry name" value="FtsQ_subfam"/>
    <property type="match status" value="1"/>
</dbReference>
<dbReference type="GO" id="GO:0032153">
    <property type="term" value="C:cell division site"/>
    <property type="evidence" value="ECO:0007669"/>
    <property type="project" value="UniProtKB-UniRule"/>
</dbReference>
<dbReference type="GO" id="GO:0090529">
    <property type="term" value="P:cell septum assembly"/>
    <property type="evidence" value="ECO:0007669"/>
    <property type="project" value="InterPro"/>
</dbReference>
<evidence type="ECO:0000256" key="5">
    <source>
        <dbReference type="ARBA" id="ARBA00022692"/>
    </source>
</evidence>
<keyword evidence="2 9" id="KW-1003">Cell membrane</keyword>
<dbReference type="InterPro" id="IPR026579">
    <property type="entry name" value="FtsQ"/>
</dbReference>
<dbReference type="GO" id="GO:0005886">
    <property type="term" value="C:plasma membrane"/>
    <property type="evidence" value="ECO:0007669"/>
    <property type="project" value="UniProtKB-SubCell"/>
</dbReference>